<evidence type="ECO:0000256" key="1">
    <source>
        <dbReference type="SAM" id="MobiDB-lite"/>
    </source>
</evidence>
<name>A0ABQ2KI43_9MICO</name>
<reference evidence="4" key="1">
    <citation type="journal article" date="2019" name="Int. J. Syst. Evol. Microbiol.">
        <title>The Global Catalogue of Microorganisms (GCM) 10K type strain sequencing project: providing services to taxonomists for standard genome sequencing and annotation.</title>
        <authorList>
            <consortium name="The Broad Institute Genomics Platform"/>
            <consortium name="The Broad Institute Genome Sequencing Center for Infectious Disease"/>
            <person name="Wu L."/>
            <person name="Ma J."/>
        </authorList>
    </citation>
    <scope>NUCLEOTIDE SEQUENCE [LARGE SCALE GENOMIC DNA]</scope>
    <source>
        <strain evidence="4">CGMCC 1.6960</strain>
    </source>
</reference>
<feature type="region of interest" description="Disordered" evidence="1">
    <location>
        <begin position="45"/>
        <end position="101"/>
    </location>
</feature>
<gene>
    <name evidence="3" type="ORF">GCM10010968_11390</name>
</gene>
<evidence type="ECO:0000256" key="2">
    <source>
        <dbReference type="SAM" id="Phobius"/>
    </source>
</evidence>
<dbReference type="RefSeq" id="WP_188716946.1">
    <property type="nucleotide sequence ID" value="NZ_BAABBD010000002.1"/>
</dbReference>
<evidence type="ECO:0008006" key="5">
    <source>
        <dbReference type="Google" id="ProtNLM"/>
    </source>
</evidence>
<feature type="compositionally biased region" description="Low complexity" evidence="1">
    <location>
        <begin position="46"/>
        <end position="97"/>
    </location>
</feature>
<sequence>MAEPAAEGAERAALRRRALVVASAVVVALLVAGGWWIAATGAMQQAGAPPDASSSATATATATEAAPSGSAAPSTTPGAATPSPAATTAAPPGTDAPIAPELDPVAVDEPTEVADVRVTLADAERVQGVARLPGEISGPAVRLTVRIDNDGGAPLDAEYVVVSAFYGAARTPANELGEPGGAPFSGTIPPGGSAEGVYVFEASDAELADVLVRVETAAGEPAATFRGDLR</sequence>
<dbReference type="EMBL" id="BMLM01000001">
    <property type="protein sequence ID" value="GGN82031.1"/>
    <property type="molecule type" value="Genomic_DNA"/>
</dbReference>
<organism evidence="3 4">
    <name type="scientific">Agrococcus terreus</name>
    <dbReference type="NCBI Taxonomy" id="574649"/>
    <lineage>
        <taxon>Bacteria</taxon>
        <taxon>Bacillati</taxon>
        <taxon>Actinomycetota</taxon>
        <taxon>Actinomycetes</taxon>
        <taxon>Micrococcales</taxon>
        <taxon>Microbacteriaceae</taxon>
        <taxon>Agrococcus</taxon>
    </lineage>
</organism>
<evidence type="ECO:0000313" key="3">
    <source>
        <dbReference type="EMBL" id="GGN82031.1"/>
    </source>
</evidence>
<accession>A0ABQ2KI43</accession>
<feature type="transmembrane region" description="Helical" evidence="2">
    <location>
        <begin position="18"/>
        <end position="38"/>
    </location>
</feature>
<keyword evidence="2" id="KW-0812">Transmembrane</keyword>
<keyword evidence="2" id="KW-1133">Transmembrane helix</keyword>
<comment type="caution">
    <text evidence="3">The sequence shown here is derived from an EMBL/GenBank/DDBJ whole genome shotgun (WGS) entry which is preliminary data.</text>
</comment>
<protein>
    <recommendedName>
        <fullName evidence="5">DUF4352 domain-containing protein</fullName>
    </recommendedName>
</protein>
<proteinExistence type="predicted"/>
<keyword evidence="4" id="KW-1185">Reference proteome</keyword>
<keyword evidence="2" id="KW-0472">Membrane</keyword>
<dbReference type="Proteomes" id="UP000626982">
    <property type="component" value="Unassembled WGS sequence"/>
</dbReference>
<evidence type="ECO:0000313" key="4">
    <source>
        <dbReference type="Proteomes" id="UP000626982"/>
    </source>
</evidence>